<keyword evidence="1" id="KW-0143">Chaperone</keyword>
<evidence type="ECO:0000313" key="3">
    <source>
        <dbReference type="EMBL" id="TFH54952.1"/>
    </source>
</evidence>
<feature type="binding site" evidence="1">
    <location>
        <position position="20"/>
    </location>
    <ligand>
        <name>Zn(2+)</name>
        <dbReference type="ChEBI" id="CHEBI:29105"/>
    </ligand>
</feature>
<dbReference type="GO" id="GO:0046983">
    <property type="term" value="F:protein dimerization activity"/>
    <property type="evidence" value="ECO:0007669"/>
    <property type="project" value="UniProtKB-UniRule"/>
</dbReference>
<dbReference type="EMBL" id="SPDS01000002">
    <property type="protein sequence ID" value="TFH54952.1"/>
    <property type="molecule type" value="Genomic_DNA"/>
</dbReference>
<dbReference type="GO" id="GO:0051082">
    <property type="term" value="F:unfolded protein binding"/>
    <property type="evidence" value="ECO:0007669"/>
    <property type="project" value="UniProtKB-UniRule"/>
</dbReference>
<dbReference type="Proteomes" id="UP000297638">
    <property type="component" value="Unassembled WGS sequence"/>
</dbReference>
<evidence type="ECO:0000313" key="4">
    <source>
        <dbReference type="Proteomes" id="UP000297638"/>
    </source>
</evidence>
<keyword evidence="1" id="KW-0862">Zinc</keyword>
<evidence type="ECO:0000259" key="2">
    <source>
        <dbReference type="PROSITE" id="PS51902"/>
    </source>
</evidence>
<dbReference type="InterPro" id="IPR010603">
    <property type="entry name" value="Znf_CppX_C4"/>
</dbReference>
<dbReference type="Gene3D" id="6.20.220.10">
    <property type="entry name" value="ClpX chaperone, C4-type zinc finger domain"/>
    <property type="match status" value="1"/>
</dbReference>
<dbReference type="InterPro" id="IPR059188">
    <property type="entry name" value="Znf_CLPX-like"/>
</dbReference>
<keyword evidence="1" id="KW-0479">Metal-binding</keyword>
<name>A0A4Y8TSQ6_9MICC</name>
<accession>A0A4Y8TSQ6</accession>
<protein>
    <recommendedName>
        <fullName evidence="2">ClpX-type ZB domain-containing protein</fullName>
    </recommendedName>
</protein>
<dbReference type="PROSITE" id="PS51902">
    <property type="entry name" value="CLPX_ZB"/>
    <property type="match status" value="1"/>
</dbReference>
<dbReference type="GO" id="GO:0008270">
    <property type="term" value="F:zinc ion binding"/>
    <property type="evidence" value="ECO:0007669"/>
    <property type="project" value="UniProtKB-UniRule"/>
</dbReference>
<dbReference type="GO" id="GO:0006457">
    <property type="term" value="P:protein folding"/>
    <property type="evidence" value="ECO:0007669"/>
    <property type="project" value="UniProtKB-UniRule"/>
</dbReference>
<proteinExistence type="inferred from homology"/>
<dbReference type="InterPro" id="IPR038366">
    <property type="entry name" value="Znf_CppX_C4_sf"/>
</dbReference>
<feature type="domain" description="ClpX-type ZB" evidence="2">
    <location>
        <begin position="1"/>
        <end position="61"/>
    </location>
</feature>
<feature type="binding site" evidence="1">
    <location>
        <position position="23"/>
    </location>
    <ligand>
        <name>Zn(2+)</name>
        <dbReference type="ChEBI" id="CHEBI:29105"/>
    </ligand>
</feature>
<dbReference type="Pfam" id="PF06689">
    <property type="entry name" value="zf-C4_ClpX"/>
    <property type="match status" value="1"/>
</dbReference>
<dbReference type="RefSeq" id="WP_134780797.1">
    <property type="nucleotide sequence ID" value="NZ_SPDS01000002.1"/>
</dbReference>
<evidence type="ECO:0000256" key="1">
    <source>
        <dbReference type="PROSITE-ProRule" id="PRU01250"/>
    </source>
</evidence>
<gene>
    <name evidence="3" type="ORF">EXY26_13335</name>
</gene>
<organism evidence="3 4">
    <name type="scientific">Glutamicibacter arilaitensis</name>
    <dbReference type="NCBI Taxonomy" id="256701"/>
    <lineage>
        <taxon>Bacteria</taxon>
        <taxon>Bacillati</taxon>
        <taxon>Actinomycetota</taxon>
        <taxon>Actinomycetes</taxon>
        <taxon>Micrococcales</taxon>
        <taxon>Micrococcaceae</taxon>
        <taxon>Glutamicibacter</taxon>
    </lineage>
</organism>
<reference evidence="3 4" key="1">
    <citation type="submission" date="2019-03" db="EMBL/GenBank/DDBJ databases">
        <title>Glutamicibacter sp. LJH19 genome.</title>
        <authorList>
            <person name="Sinai Borker S."/>
            <person name="Kumar R."/>
        </authorList>
    </citation>
    <scope>NUCLEOTIDE SEQUENCE [LARGE SCALE GENOMIC DNA]</scope>
    <source>
        <strain evidence="3 4">LJH19</strain>
    </source>
</reference>
<comment type="caution">
    <text evidence="3">The sequence shown here is derived from an EMBL/GenBank/DDBJ whole genome shotgun (WGS) entry which is preliminary data.</text>
</comment>
<feature type="binding site" evidence="1">
    <location>
        <position position="42"/>
    </location>
    <ligand>
        <name>Zn(2+)</name>
        <dbReference type="ChEBI" id="CHEBI:29105"/>
    </ligand>
</feature>
<comment type="similarity">
    <text evidence="1">Belongs to the ClpX chaperone family.</text>
</comment>
<sequence>MEQGAKGVKEIASADQPFMCSFCLRPREETGALVGAPAVGICQKCTEAAVVLFQNSVPASDTKPRAPWDALNNEELLGQLPKVAKARDDVENHLRTWVGAARNRKISWASIGESLGMSRQSAWERFHQSVAAEDKSA</sequence>
<feature type="binding site" evidence="1">
    <location>
        <position position="45"/>
    </location>
    <ligand>
        <name>Zn(2+)</name>
        <dbReference type="ChEBI" id="CHEBI:29105"/>
    </ligand>
</feature>
<dbReference type="AlphaFoldDB" id="A0A4Y8TSQ6"/>